<accession>A0A1H5VIA8</accession>
<keyword evidence="5" id="KW-1185">Reference proteome</keyword>
<evidence type="ECO:0000256" key="1">
    <source>
        <dbReference type="ARBA" id="ARBA00022634"/>
    </source>
</evidence>
<dbReference type="SMART" id="SM00278">
    <property type="entry name" value="HhH1"/>
    <property type="match status" value="3"/>
</dbReference>
<dbReference type="SUPFAM" id="SSF47802">
    <property type="entry name" value="DNA polymerase beta, N-terminal domain-like"/>
    <property type="match status" value="1"/>
</dbReference>
<dbReference type="Gene3D" id="1.10.150.20">
    <property type="entry name" value="5' to 3' exonuclease, C-terminal subdomain"/>
    <property type="match status" value="1"/>
</dbReference>
<dbReference type="PANTHER" id="PTHR11276">
    <property type="entry name" value="DNA POLYMERASE TYPE-X FAMILY MEMBER"/>
    <property type="match status" value="1"/>
</dbReference>
<sequence length="191" mass="19827">MSDVGALAPGFQGAEIAAEAIARGGPARAVAAGRPSYAADRLTAMGQTNDDVAALLLEYADLFAMNGGDGIRVRSYKKAADSIAAYRGDLTAIDVRTLPDVGEAIAKKVEEALDRGTFRQLEDLRAKIPGGARSLLAIPGLGPKRALHLHTELGVDSPRALAAAIEQGRLDGLRGYGPKTRQALLDGIAAL</sequence>
<evidence type="ECO:0000259" key="3">
    <source>
        <dbReference type="SMART" id="SM00278"/>
    </source>
</evidence>
<feature type="domain" description="Helix-hairpin-helix DNA-binding motif class 1" evidence="3">
    <location>
        <begin position="93"/>
        <end position="112"/>
    </location>
</feature>
<proteinExistence type="predicted"/>
<dbReference type="Proteomes" id="UP000236723">
    <property type="component" value="Unassembled WGS sequence"/>
</dbReference>
<dbReference type="InterPro" id="IPR027421">
    <property type="entry name" value="DNA_pol_lamdba_lyase_dom_sf"/>
</dbReference>
<evidence type="ECO:0000256" key="2">
    <source>
        <dbReference type="ARBA" id="ARBA00022705"/>
    </source>
</evidence>
<dbReference type="GO" id="GO:0003677">
    <property type="term" value="F:DNA binding"/>
    <property type="evidence" value="ECO:0007669"/>
    <property type="project" value="InterPro"/>
</dbReference>
<dbReference type="InterPro" id="IPR010996">
    <property type="entry name" value="HHH_MUS81"/>
</dbReference>
<dbReference type="Pfam" id="PF14520">
    <property type="entry name" value="HHH_5"/>
    <property type="match status" value="1"/>
</dbReference>
<feature type="domain" description="Helix-hairpin-helix DNA-binding motif class 1" evidence="3">
    <location>
        <begin position="168"/>
        <end position="187"/>
    </location>
</feature>
<dbReference type="GO" id="GO:0003887">
    <property type="term" value="F:DNA-directed DNA polymerase activity"/>
    <property type="evidence" value="ECO:0007669"/>
    <property type="project" value="InterPro"/>
</dbReference>
<dbReference type="GO" id="GO:0006281">
    <property type="term" value="P:DNA repair"/>
    <property type="evidence" value="ECO:0007669"/>
    <property type="project" value="InterPro"/>
</dbReference>
<name>A0A1H5VIA8_9ACTN</name>
<evidence type="ECO:0000313" key="4">
    <source>
        <dbReference type="EMBL" id="SEF87069.1"/>
    </source>
</evidence>
<reference evidence="5" key="1">
    <citation type="submission" date="2016-10" db="EMBL/GenBank/DDBJ databases">
        <authorList>
            <person name="Varghese N."/>
            <person name="Submissions S."/>
        </authorList>
    </citation>
    <scope>NUCLEOTIDE SEQUENCE [LARGE SCALE GENOMIC DNA]</scope>
    <source>
        <strain evidence="5">DSM 43163</strain>
    </source>
</reference>
<dbReference type="Gene3D" id="1.10.150.110">
    <property type="entry name" value="DNA polymerase beta, N-terminal domain-like"/>
    <property type="match status" value="1"/>
</dbReference>
<dbReference type="AlphaFoldDB" id="A0A1H5VIA8"/>
<keyword evidence="1" id="KW-0237">DNA synthesis</keyword>
<organism evidence="4 5">
    <name type="scientific">Thermomonospora echinospora</name>
    <dbReference type="NCBI Taxonomy" id="1992"/>
    <lineage>
        <taxon>Bacteria</taxon>
        <taxon>Bacillati</taxon>
        <taxon>Actinomycetota</taxon>
        <taxon>Actinomycetes</taxon>
        <taxon>Streptosporangiales</taxon>
        <taxon>Thermomonosporaceae</taxon>
        <taxon>Thermomonospora</taxon>
    </lineage>
</organism>
<dbReference type="PANTHER" id="PTHR11276:SF28">
    <property type="entry name" value="DNA POLYMERASE LAMBDA"/>
    <property type="match status" value="1"/>
</dbReference>
<dbReference type="Pfam" id="PF14716">
    <property type="entry name" value="HHH_8"/>
    <property type="match status" value="1"/>
</dbReference>
<keyword evidence="2" id="KW-0235">DNA replication</keyword>
<dbReference type="EMBL" id="FNVO01000002">
    <property type="protein sequence ID" value="SEF87069.1"/>
    <property type="molecule type" value="Genomic_DNA"/>
</dbReference>
<evidence type="ECO:0000313" key="5">
    <source>
        <dbReference type="Proteomes" id="UP000236723"/>
    </source>
</evidence>
<gene>
    <name evidence="4" type="ORF">SAMN04489712_102336</name>
</gene>
<dbReference type="InterPro" id="IPR003583">
    <property type="entry name" value="Hlx-hairpin-Hlx_DNA-bd_motif"/>
</dbReference>
<protein>
    <submittedName>
        <fullName evidence="4">DNA polymerase (Family 10)</fullName>
    </submittedName>
</protein>
<dbReference type="InterPro" id="IPR022312">
    <property type="entry name" value="DNA_pol_X"/>
</dbReference>
<feature type="domain" description="Helix-hairpin-helix DNA-binding motif class 1" evidence="3">
    <location>
        <begin position="133"/>
        <end position="152"/>
    </location>
</feature>